<proteinExistence type="predicted"/>
<evidence type="ECO:0000313" key="1">
    <source>
        <dbReference type="EMBL" id="KLI64719.1"/>
    </source>
</evidence>
<dbReference type="PANTHER" id="PTHR34472">
    <property type="entry name" value="SULFUR CARRIER PROTEIN THIS"/>
    <property type="match status" value="1"/>
</dbReference>
<dbReference type="AlphaFoldDB" id="A0A0H0XQT0"/>
<dbReference type="NCBIfam" id="TIGR01683">
    <property type="entry name" value="thiS"/>
    <property type="match status" value="1"/>
</dbReference>
<dbReference type="PATRIC" id="fig|874156.12.peg.847"/>
<comment type="caution">
    <text evidence="1">The sequence shown here is derived from an EMBL/GenBank/DDBJ whole genome shotgun (WGS) entry which is preliminary data.</text>
</comment>
<sequence>MTQPFSLTVNGDSRQTSAATIADFVRELGLDPKKVAVEHNGVIAPRSTLHEVALGDGDALEIVHFVGGG</sequence>
<dbReference type="RefSeq" id="WP_047092584.1">
    <property type="nucleotide sequence ID" value="NZ_LBHU01000001.1"/>
</dbReference>
<dbReference type="SUPFAM" id="SSF54285">
    <property type="entry name" value="MoaD/ThiS"/>
    <property type="match status" value="1"/>
</dbReference>
<dbReference type="InterPro" id="IPR016155">
    <property type="entry name" value="Mopterin_synth/thiamin_S_b"/>
</dbReference>
<dbReference type="EMBL" id="LBHU01000001">
    <property type="protein sequence ID" value="KLI64719.1"/>
    <property type="molecule type" value="Genomic_DNA"/>
</dbReference>
<dbReference type="OrthoDB" id="197113at2"/>
<dbReference type="PANTHER" id="PTHR34472:SF1">
    <property type="entry name" value="SULFUR CARRIER PROTEIN THIS"/>
    <property type="match status" value="1"/>
</dbReference>
<keyword evidence="2" id="KW-1185">Reference proteome</keyword>
<accession>A0A0H0XQT0</accession>
<gene>
    <name evidence="1" type="ORF">AAV99_04070</name>
</gene>
<evidence type="ECO:0000313" key="2">
    <source>
        <dbReference type="Proteomes" id="UP000053455"/>
    </source>
</evidence>
<reference evidence="1 2" key="1">
    <citation type="submission" date="2015-04" db="EMBL/GenBank/DDBJ databases">
        <title>The draft genome sequence of Erythrobacter marinus HWDM-33.</title>
        <authorList>
            <person name="Zhuang L."/>
            <person name="Liu Y."/>
            <person name="Shao Z."/>
        </authorList>
    </citation>
    <scope>NUCLEOTIDE SEQUENCE [LARGE SCALE GENOMIC DNA]</scope>
    <source>
        <strain evidence="1 2">HWDM-33</strain>
    </source>
</reference>
<dbReference type="InterPro" id="IPR012675">
    <property type="entry name" value="Beta-grasp_dom_sf"/>
</dbReference>
<dbReference type="Proteomes" id="UP000053455">
    <property type="component" value="Unassembled WGS sequence"/>
</dbReference>
<dbReference type="CDD" id="cd00565">
    <property type="entry name" value="Ubl_ThiS"/>
    <property type="match status" value="1"/>
</dbReference>
<name>A0A0H0XQT0_9SPHN</name>
<dbReference type="InterPro" id="IPR003749">
    <property type="entry name" value="ThiS/MoaD-like"/>
</dbReference>
<protein>
    <submittedName>
        <fullName evidence="1">Bifunctional sulfur carrier protein/thiazole synthase</fullName>
    </submittedName>
</protein>
<dbReference type="Gene3D" id="3.10.20.30">
    <property type="match status" value="1"/>
</dbReference>
<dbReference type="Pfam" id="PF02597">
    <property type="entry name" value="ThiS"/>
    <property type="match status" value="1"/>
</dbReference>
<dbReference type="STRING" id="874156.GCA_001021555_00464"/>
<dbReference type="InterPro" id="IPR010035">
    <property type="entry name" value="Thi_S"/>
</dbReference>
<organism evidence="1 2">
    <name type="scientific">Aurantiacibacter marinus</name>
    <dbReference type="NCBI Taxonomy" id="874156"/>
    <lineage>
        <taxon>Bacteria</taxon>
        <taxon>Pseudomonadati</taxon>
        <taxon>Pseudomonadota</taxon>
        <taxon>Alphaproteobacteria</taxon>
        <taxon>Sphingomonadales</taxon>
        <taxon>Erythrobacteraceae</taxon>
        <taxon>Aurantiacibacter</taxon>
    </lineage>
</organism>